<gene>
    <name evidence="1" type="ORF">Din_009697</name>
</gene>
<dbReference type="Pfam" id="PF04827">
    <property type="entry name" value="Plant_tran"/>
    <property type="match status" value="1"/>
</dbReference>
<proteinExistence type="predicted"/>
<name>A0A5B6ZA07_DAVIN</name>
<sequence length="170" mass="19087">MPGSLNDINVLDRSPVFVSLATGCTPPVNYTINGNDYTMGYYLADGIYLNWSTFVKTIPCPQGLKKKYFAAAQESARKDVERAFRVLQARFAIVRGPTHFWDEETLSNIMKACIIMHNMVIEDEGDIGNNDFDGSDANPPVEVSHAHIPEMDEIIQSHYQISDNATHYQL</sequence>
<organism evidence="1">
    <name type="scientific">Davidia involucrata</name>
    <name type="common">Dove tree</name>
    <dbReference type="NCBI Taxonomy" id="16924"/>
    <lineage>
        <taxon>Eukaryota</taxon>
        <taxon>Viridiplantae</taxon>
        <taxon>Streptophyta</taxon>
        <taxon>Embryophyta</taxon>
        <taxon>Tracheophyta</taxon>
        <taxon>Spermatophyta</taxon>
        <taxon>Magnoliopsida</taxon>
        <taxon>eudicotyledons</taxon>
        <taxon>Gunneridae</taxon>
        <taxon>Pentapetalae</taxon>
        <taxon>asterids</taxon>
        <taxon>Cornales</taxon>
        <taxon>Nyssaceae</taxon>
        <taxon>Davidia</taxon>
    </lineage>
</organism>
<protein>
    <recommendedName>
        <fullName evidence="2">Nuclease HARBI1</fullName>
    </recommendedName>
</protein>
<dbReference type="EMBL" id="GHES01009697">
    <property type="protein sequence ID" value="MPA40256.1"/>
    <property type="molecule type" value="Transcribed_RNA"/>
</dbReference>
<reference evidence="1" key="1">
    <citation type="submission" date="2019-08" db="EMBL/GenBank/DDBJ databases">
        <title>Reference gene set and small RNA set construction with multiple tissues from Davidia involucrata Baill.</title>
        <authorList>
            <person name="Yang H."/>
            <person name="Zhou C."/>
            <person name="Li G."/>
            <person name="Wang J."/>
            <person name="Gao P."/>
            <person name="Wang M."/>
            <person name="Wang R."/>
            <person name="Zhao Y."/>
        </authorList>
    </citation>
    <scope>NUCLEOTIDE SEQUENCE</scope>
    <source>
        <tissue evidence="1">Mixed with DoveR01_LX</tissue>
    </source>
</reference>
<dbReference type="InterPro" id="IPR006912">
    <property type="entry name" value="Harbinger_derived_prot"/>
</dbReference>
<dbReference type="PANTHER" id="PTHR47150">
    <property type="entry name" value="OS12G0169200 PROTEIN"/>
    <property type="match status" value="1"/>
</dbReference>
<evidence type="ECO:0000313" key="1">
    <source>
        <dbReference type="EMBL" id="MPA40256.1"/>
    </source>
</evidence>
<dbReference type="AlphaFoldDB" id="A0A5B6ZA07"/>
<dbReference type="PANTHER" id="PTHR47150:SF7">
    <property type="entry name" value="NUCLEASE"/>
    <property type="match status" value="1"/>
</dbReference>
<accession>A0A5B6ZA07</accession>
<evidence type="ECO:0008006" key="2">
    <source>
        <dbReference type="Google" id="ProtNLM"/>
    </source>
</evidence>